<evidence type="ECO:0000256" key="1">
    <source>
        <dbReference type="SAM" id="SignalP"/>
    </source>
</evidence>
<sequence>MKMLKKIAAAIMAVAMATLMLTACGEDSAPSYRLQKIVEANQKTGKTYVEVEANGNNTAFAMSGKDSYVALPLQNGNNKMEIVAKESGTYILYPNLNGYVKAEGYSNVVGSVDAVVPSQSKLNGIAVAPQYEIKNVGMFYAEVITVESGKVAYCFDGDKVVYVVIEESDNTTVIKVNKWTNEIPEEIQNKMALKGYTEIQSAQ</sequence>
<keyword evidence="1" id="KW-0732">Signal</keyword>
<dbReference type="Proteomes" id="UP000261079">
    <property type="component" value="Unassembled WGS sequence"/>
</dbReference>
<evidence type="ECO:0000313" key="3">
    <source>
        <dbReference type="Proteomes" id="UP000261079"/>
    </source>
</evidence>
<feature type="chain" id="PRO_5017808386" description="Lipoprotein" evidence="1">
    <location>
        <begin position="26"/>
        <end position="203"/>
    </location>
</feature>
<gene>
    <name evidence="2" type="ORF">DW905_06725</name>
</gene>
<name>A0A3E2V6D6_9FIRM</name>
<accession>A0A3E2V6D6</accession>
<evidence type="ECO:0000313" key="2">
    <source>
        <dbReference type="EMBL" id="RGC06115.1"/>
    </source>
</evidence>
<feature type="signal peptide" evidence="1">
    <location>
        <begin position="1"/>
        <end position="25"/>
    </location>
</feature>
<comment type="caution">
    <text evidence="2">The sequence shown here is derived from an EMBL/GenBank/DDBJ whole genome shotgun (WGS) entry which is preliminary data.</text>
</comment>
<dbReference type="PROSITE" id="PS51257">
    <property type="entry name" value="PROKAR_LIPOPROTEIN"/>
    <property type="match status" value="1"/>
</dbReference>
<evidence type="ECO:0008006" key="4">
    <source>
        <dbReference type="Google" id="ProtNLM"/>
    </source>
</evidence>
<protein>
    <recommendedName>
        <fullName evidence="4">Lipoprotein</fullName>
    </recommendedName>
</protein>
<dbReference type="RefSeq" id="WP_117535533.1">
    <property type="nucleotide sequence ID" value="NZ_QVEZ01000003.1"/>
</dbReference>
<proteinExistence type="predicted"/>
<dbReference type="EMBL" id="QVEZ01000003">
    <property type="protein sequence ID" value="RGC06115.1"/>
    <property type="molecule type" value="Genomic_DNA"/>
</dbReference>
<reference evidence="2 3" key="1">
    <citation type="submission" date="2018-08" db="EMBL/GenBank/DDBJ databases">
        <title>A genome reference for cultivated species of the human gut microbiota.</title>
        <authorList>
            <person name="Zou Y."/>
            <person name="Xue W."/>
            <person name="Luo G."/>
        </authorList>
    </citation>
    <scope>NUCLEOTIDE SEQUENCE [LARGE SCALE GENOMIC DNA]</scope>
    <source>
        <strain evidence="2 3">AM42-11AC</strain>
    </source>
</reference>
<organism evidence="2 3">
    <name type="scientific">Faecalibacterium prausnitzii</name>
    <dbReference type="NCBI Taxonomy" id="853"/>
    <lineage>
        <taxon>Bacteria</taxon>
        <taxon>Bacillati</taxon>
        <taxon>Bacillota</taxon>
        <taxon>Clostridia</taxon>
        <taxon>Eubacteriales</taxon>
        <taxon>Oscillospiraceae</taxon>
        <taxon>Faecalibacterium</taxon>
    </lineage>
</organism>
<dbReference type="AlphaFoldDB" id="A0A3E2V6D6"/>